<dbReference type="EMBL" id="VORW01000021">
    <property type="protein sequence ID" value="TXE04421.1"/>
    <property type="molecule type" value="Genomic_DNA"/>
</dbReference>
<dbReference type="Proteomes" id="UP000321935">
    <property type="component" value="Unassembled WGS sequence"/>
</dbReference>
<comment type="caution">
    <text evidence="1">The sequence shown here is derived from an EMBL/GenBank/DDBJ whole genome shotgun (WGS) entry which is preliminary data.</text>
</comment>
<dbReference type="PROSITE" id="PS51257">
    <property type="entry name" value="PROKAR_LIPOPROTEIN"/>
    <property type="match status" value="1"/>
</dbReference>
<evidence type="ECO:0008006" key="3">
    <source>
        <dbReference type="Google" id="ProtNLM"/>
    </source>
</evidence>
<dbReference type="AlphaFoldDB" id="A0A5C7A9Q6"/>
<organism evidence="1 2">
    <name type="scientific">Algoriphagus aquimarinus</name>
    <dbReference type="NCBI Taxonomy" id="237018"/>
    <lineage>
        <taxon>Bacteria</taxon>
        <taxon>Pseudomonadati</taxon>
        <taxon>Bacteroidota</taxon>
        <taxon>Cytophagia</taxon>
        <taxon>Cytophagales</taxon>
        <taxon>Cyclobacteriaceae</taxon>
        <taxon>Algoriphagus</taxon>
    </lineage>
</organism>
<evidence type="ECO:0000313" key="1">
    <source>
        <dbReference type="EMBL" id="TXE04421.1"/>
    </source>
</evidence>
<dbReference type="OrthoDB" id="1451403at2"/>
<accession>A0A5C7A9Q6</accession>
<reference evidence="1 2" key="1">
    <citation type="submission" date="2019-08" db="EMBL/GenBank/DDBJ databases">
        <title>Genomes sequence of Algoriphagus aquimarinus ACAM450.</title>
        <authorList>
            <person name="Bowman J.P."/>
        </authorList>
    </citation>
    <scope>NUCLEOTIDE SEQUENCE [LARGE SCALE GENOMIC DNA]</scope>
    <source>
        <strain evidence="1 2">ACAM 450</strain>
    </source>
</reference>
<gene>
    <name evidence="1" type="ORF">ESV85_19100</name>
</gene>
<proteinExistence type="predicted"/>
<protein>
    <recommendedName>
        <fullName evidence="3">CHRD domain-containing protein</fullName>
    </recommendedName>
</protein>
<dbReference type="RefSeq" id="WP_146920459.1">
    <property type="nucleotide sequence ID" value="NZ_VORW01000021.1"/>
</dbReference>
<sequence length="170" mass="18440">MRNIILGLLLLVSFGSCSESDPDLYTGQQVEYQLNKASEYEYTGALTIRELTDGNLELTLQLVGAKSTSANTFPAHLHFGDYTNPVAPMAFMLNPVSGSTLQSKTVLGSLMNGTKLSFEDMKTFDGHVKVHLASEGPDYKVILVAGNIGYNVNENLTFDASLMTSCSPDF</sequence>
<evidence type="ECO:0000313" key="2">
    <source>
        <dbReference type="Proteomes" id="UP000321935"/>
    </source>
</evidence>
<name>A0A5C7A9Q6_9BACT</name>